<evidence type="ECO:0000256" key="11">
    <source>
        <dbReference type="SAM" id="SignalP"/>
    </source>
</evidence>
<proteinExistence type="inferred from homology"/>
<evidence type="ECO:0000256" key="7">
    <source>
        <dbReference type="ARBA" id="ARBA00037565"/>
    </source>
</evidence>
<comment type="caution">
    <text evidence="12">The sequence shown here is derived from an EMBL/GenBank/DDBJ whole genome shotgun (WGS) entry which is preliminary data.</text>
</comment>
<dbReference type="PANTHER" id="PTHR12924:SF0">
    <property type="entry name" value="TRANSLOCON-ASSOCIATED PROTEIN SUBUNIT ALPHA"/>
    <property type="match status" value="1"/>
</dbReference>
<keyword evidence="3 11" id="KW-0732">Signal</keyword>
<dbReference type="Proteomes" id="UP000764110">
    <property type="component" value="Unassembled WGS sequence"/>
</dbReference>
<evidence type="ECO:0000256" key="2">
    <source>
        <dbReference type="ARBA" id="ARBA00022692"/>
    </source>
</evidence>
<feature type="compositionally biased region" description="Low complexity" evidence="9">
    <location>
        <begin position="226"/>
        <end position="243"/>
    </location>
</feature>
<comment type="subcellular location">
    <subcellularLocation>
        <location evidence="1">Endoplasmic reticulum membrane</location>
        <topology evidence="1">Single-pass type I membrane protein</topology>
    </subcellularLocation>
</comment>
<keyword evidence="6 10" id="KW-0472">Membrane</keyword>
<comment type="similarity">
    <text evidence="8">Belongs to the IRC22 family.</text>
</comment>
<evidence type="ECO:0000256" key="10">
    <source>
        <dbReference type="SAM" id="Phobius"/>
    </source>
</evidence>
<keyword evidence="5 10" id="KW-1133">Transmembrane helix</keyword>
<name>A0A9P8M7Z1_9HYPO</name>
<accession>A0A9P8M7Z1</accession>
<dbReference type="EMBL" id="JACEFI010000013">
    <property type="protein sequence ID" value="KAH0595197.1"/>
    <property type="molecule type" value="Genomic_DNA"/>
</dbReference>
<evidence type="ECO:0000256" key="1">
    <source>
        <dbReference type="ARBA" id="ARBA00004115"/>
    </source>
</evidence>
<dbReference type="AlphaFoldDB" id="A0A9P8M7Z1"/>
<feature type="region of interest" description="Disordered" evidence="9">
    <location>
        <begin position="209"/>
        <end position="250"/>
    </location>
</feature>
<dbReference type="InterPro" id="IPR005595">
    <property type="entry name" value="TRAP_alpha"/>
</dbReference>
<protein>
    <recommendedName>
        <fullName evidence="14">Translocon-associated protein subunit alpha</fullName>
    </recommendedName>
</protein>
<sequence length="273" mass="29097">MLFSSLLSVFALHIFGAAAADAAAPAADDSASPKTPDLAAVVKTTFPDSDILGVRLINGRPTKALVEITNKEDAPIQISVLAGVLATAKTLPEGTPAYQGIIRNLTVVQYNHAIEAGETKSFTYSFALDMQPQDVKLQIAAVITNANGDMYQVQAHDGLAAIVEAPTSFLDPQMYLHIFLYLVLSAAFGGTLYFVYKTWIEALFPQAKRSKSSSSGPKKAKKSADADAALSGSESAAATTGSKTYDESWIPDHHINRPVAKRVKSTPKKKVVE</sequence>
<keyword evidence="2 10" id="KW-0812">Transmembrane</keyword>
<feature type="signal peptide" evidence="11">
    <location>
        <begin position="1"/>
        <end position="19"/>
    </location>
</feature>
<organism evidence="12 13">
    <name type="scientific">Metarhizium humberi</name>
    <dbReference type="NCBI Taxonomy" id="2596975"/>
    <lineage>
        <taxon>Eukaryota</taxon>
        <taxon>Fungi</taxon>
        <taxon>Dikarya</taxon>
        <taxon>Ascomycota</taxon>
        <taxon>Pezizomycotina</taxon>
        <taxon>Sordariomycetes</taxon>
        <taxon>Hypocreomycetidae</taxon>
        <taxon>Hypocreales</taxon>
        <taxon>Clavicipitaceae</taxon>
        <taxon>Metarhizium</taxon>
    </lineage>
</organism>
<dbReference type="GO" id="GO:0005789">
    <property type="term" value="C:endoplasmic reticulum membrane"/>
    <property type="evidence" value="ECO:0007669"/>
    <property type="project" value="UniProtKB-SubCell"/>
</dbReference>
<evidence type="ECO:0000256" key="9">
    <source>
        <dbReference type="SAM" id="MobiDB-lite"/>
    </source>
</evidence>
<evidence type="ECO:0000256" key="3">
    <source>
        <dbReference type="ARBA" id="ARBA00022729"/>
    </source>
</evidence>
<comment type="function">
    <text evidence="7">Is probably involved in a pathway contributing to genomic integrity.</text>
</comment>
<keyword evidence="13" id="KW-1185">Reference proteome</keyword>
<dbReference type="PANTHER" id="PTHR12924">
    <property type="entry name" value="TRANSLOCON-ASSOCIATED PROTEIN, ALPHA SUBUNIT"/>
    <property type="match status" value="1"/>
</dbReference>
<evidence type="ECO:0000313" key="13">
    <source>
        <dbReference type="Proteomes" id="UP000764110"/>
    </source>
</evidence>
<evidence type="ECO:0000256" key="8">
    <source>
        <dbReference type="ARBA" id="ARBA00038311"/>
    </source>
</evidence>
<evidence type="ECO:0000256" key="4">
    <source>
        <dbReference type="ARBA" id="ARBA00022824"/>
    </source>
</evidence>
<reference evidence="12 13" key="1">
    <citation type="submission" date="2020-07" db="EMBL/GenBank/DDBJ databases">
        <title>Metarhizium humberi genome.</title>
        <authorList>
            <person name="Lysoe E."/>
        </authorList>
    </citation>
    <scope>NUCLEOTIDE SEQUENCE [LARGE SCALE GENOMIC DNA]</scope>
    <source>
        <strain evidence="12 13">ESALQ1638</strain>
    </source>
</reference>
<feature type="transmembrane region" description="Helical" evidence="10">
    <location>
        <begin position="174"/>
        <end position="196"/>
    </location>
</feature>
<gene>
    <name evidence="12" type="ORF">MHUMG1_06946</name>
</gene>
<dbReference type="Pfam" id="PF03896">
    <property type="entry name" value="TRAP_alpha"/>
    <property type="match status" value="1"/>
</dbReference>
<evidence type="ECO:0000256" key="5">
    <source>
        <dbReference type="ARBA" id="ARBA00022989"/>
    </source>
</evidence>
<evidence type="ECO:0000313" key="12">
    <source>
        <dbReference type="EMBL" id="KAH0595197.1"/>
    </source>
</evidence>
<feature type="chain" id="PRO_5040197624" description="Translocon-associated protein subunit alpha" evidence="11">
    <location>
        <begin position="20"/>
        <end position="273"/>
    </location>
</feature>
<evidence type="ECO:0008006" key="14">
    <source>
        <dbReference type="Google" id="ProtNLM"/>
    </source>
</evidence>
<evidence type="ECO:0000256" key="6">
    <source>
        <dbReference type="ARBA" id="ARBA00023136"/>
    </source>
</evidence>
<keyword evidence="4" id="KW-0256">Endoplasmic reticulum</keyword>